<sequence>MTNKTNLKRIREIYLRNDNDNLDNAISEDGESNSDPDPDYCASGTESDDTSADEYISKGDDSSDSNTADHDINTNIQPDSLEETGVDGQKNATQATVVFVPST</sequence>
<proteinExistence type="predicted"/>
<dbReference type="Proteomes" id="UP000663852">
    <property type="component" value="Unassembled WGS sequence"/>
</dbReference>
<dbReference type="OrthoDB" id="10057600at2759"/>
<evidence type="ECO:0000313" key="5">
    <source>
        <dbReference type="Proteomes" id="UP000663852"/>
    </source>
</evidence>
<feature type="compositionally biased region" description="Acidic residues" evidence="1">
    <location>
        <begin position="26"/>
        <end position="38"/>
    </location>
</feature>
<keyword evidence="4" id="KW-1185">Reference proteome</keyword>
<accession>A0A814MKE4</accession>
<feature type="compositionally biased region" description="Basic and acidic residues" evidence="1">
    <location>
        <begin position="55"/>
        <end position="72"/>
    </location>
</feature>
<feature type="compositionally biased region" description="Polar residues" evidence="1">
    <location>
        <begin position="90"/>
        <end position="103"/>
    </location>
</feature>
<reference evidence="2" key="1">
    <citation type="submission" date="2021-02" db="EMBL/GenBank/DDBJ databases">
        <authorList>
            <person name="Nowell W R."/>
        </authorList>
    </citation>
    <scope>NUCLEOTIDE SEQUENCE</scope>
</reference>
<evidence type="ECO:0000313" key="3">
    <source>
        <dbReference type="EMBL" id="CAF1495864.1"/>
    </source>
</evidence>
<evidence type="ECO:0000313" key="2">
    <source>
        <dbReference type="EMBL" id="CAF1079894.1"/>
    </source>
</evidence>
<gene>
    <name evidence="2" type="ORF">EDS130_LOCUS18905</name>
    <name evidence="3" type="ORF">XAT740_LOCUS39360</name>
</gene>
<comment type="caution">
    <text evidence="2">The sequence shown here is derived from an EMBL/GenBank/DDBJ whole genome shotgun (WGS) entry which is preliminary data.</text>
</comment>
<organism evidence="2 5">
    <name type="scientific">Adineta ricciae</name>
    <name type="common">Rotifer</name>
    <dbReference type="NCBI Taxonomy" id="249248"/>
    <lineage>
        <taxon>Eukaryota</taxon>
        <taxon>Metazoa</taxon>
        <taxon>Spiralia</taxon>
        <taxon>Gnathifera</taxon>
        <taxon>Rotifera</taxon>
        <taxon>Eurotatoria</taxon>
        <taxon>Bdelloidea</taxon>
        <taxon>Adinetida</taxon>
        <taxon>Adinetidae</taxon>
        <taxon>Adineta</taxon>
    </lineage>
</organism>
<feature type="region of interest" description="Disordered" evidence="1">
    <location>
        <begin position="16"/>
        <end position="103"/>
    </location>
</feature>
<dbReference type="Proteomes" id="UP000663828">
    <property type="component" value="Unassembled WGS sequence"/>
</dbReference>
<evidence type="ECO:0000256" key="1">
    <source>
        <dbReference type="SAM" id="MobiDB-lite"/>
    </source>
</evidence>
<name>A0A814MKE4_ADIRI</name>
<protein>
    <submittedName>
        <fullName evidence="2">Uncharacterized protein</fullName>
    </submittedName>
</protein>
<dbReference type="AlphaFoldDB" id="A0A814MKE4"/>
<dbReference type="EMBL" id="CAJNOR010004353">
    <property type="protein sequence ID" value="CAF1495864.1"/>
    <property type="molecule type" value="Genomic_DNA"/>
</dbReference>
<evidence type="ECO:0000313" key="4">
    <source>
        <dbReference type="Proteomes" id="UP000663828"/>
    </source>
</evidence>
<dbReference type="EMBL" id="CAJNOJ010000089">
    <property type="protein sequence ID" value="CAF1079894.1"/>
    <property type="molecule type" value="Genomic_DNA"/>
</dbReference>